<dbReference type="AlphaFoldDB" id="A0A9W6HL22"/>
<dbReference type="GO" id="GO:0003677">
    <property type="term" value="F:DNA binding"/>
    <property type="evidence" value="ECO:0007669"/>
    <property type="project" value="UniProtKB-KW"/>
</dbReference>
<dbReference type="InterPro" id="IPR036390">
    <property type="entry name" value="WH_DNA-bd_sf"/>
</dbReference>
<evidence type="ECO:0000256" key="4">
    <source>
        <dbReference type="ARBA" id="ARBA00023159"/>
    </source>
</evidence>
<dbReference type="EMBL" id="BSER01000002">
    <property type="protein sequence ID" value="GLJ94483.1"/>
    <property type="molecule type" value="Genomic_DNA"/>
</dbReference>
<keyword evidence="5" id="KW-0804">Transcription</keyword>
<evidence type="ECO:0000313" key="7">
    <source>
        <dbReference type="EMBL" id="GLJ94483.1"/>
    </source>
</evidence>
<organism evidence="7 8">
    <name type="scientific">Microbacterium dextranolyticum</name>
    <dbReference type="NCBI Taxonomy" id="36806"/>
    <lineage>
        <taxon>Bacteria</taxon>
        <taxon>Bacillati</taxon>
        <taxon>Actinomycetota</taxon>
        <taxon>Actinomycetes</taxon>
        <taxon>Micrococcales</taxon>
        <taxon>Microbacteriaceae</taxon>
        <taxon>Microbacterium</taxon>
    </lineage>
</organism>
<keyword evidence="2" id="KW-0805">Transcription regulation</keyword>
<evidence type="ECO:0000256" key="2">
    <source>
        <dbReference type="ARBA" id="ARBA00023015"/>
    </source>
</evidence>
<keyword evidence="3" id="KW-0238">DNA-binding</keyword>
<sequence length="310" mass="33055">MRISAQGALTLAAVLDAGTMEAAAEQLHITPSAVSQRIRALEEELGRVLLVRTKPLRPTDAAHAVVRFARQVSLLAHDAAADLGEGADVTSVPLAVNADSLATWFLPAIVRLAASRPVAFDLHRDDQDFTAAMLENGTVMGAVTSRSDAVSGCRVAPLGVLRYVAVAAPVYVERWLPGVTVPEPGGGMMDARMREALDAAPLIDFDRRDELQTRWLVGHDIDPSRPPRHRVPASHEFATAAELGVGWALLPALQAAAGLARGSLVPLGGPPIDVPLYWQQWNLTSPLLDAVAQEIIDEGRRALSPWPSAV</sequence>
<dbReference type="PROSITE" id="PS50931">
    <property type="entry name" value="HTH_LYSR"/>
    <property type="match status" value="1"/>
</dbReference>
<dbReference type="InterPro" id="IPR050176">
    <property type="entry name" value="LTTR"/>
</dbReference>
<feature type="domain" description="HTH lysR-type" evidence="6">
    <location>
        <begin position="10"/>
        <end position="59"/>
    </location>
</feature>
<evidence type="ECO:0000256" key="3">
    <source>
        <dbReference type="ARBA" id="ARBA00023125"/>
    </source>
</evidence>
<dbReference type="NCBIfam" id="NF002964">
    <property type="entry name" value="PRK03635.1"/>
    <property type="match status" value="1"/>
</dbReference>
<keyword evidence="8" id="KW-1185">Reference proteome</keyword>
<dbReference type="InterPro" id="IPR000847">
    <property type="entry name" value="LysR_HTH_N"/>
</dbReference>
<dbReference type="PANTHER" id="PTHR30579:SF2">
    <property type="entry name" value="HTH-TYPE TRANSCRIPTIONAL REGULATOR ARGP"/>
    <property type="match status" value="1"/>
</dbReference>
<protein>
    <submittedName>
        <fullName evidence="7">Transcriptional regulator ArgP</fullName>
    </submittedName>
</protein>
<accession>A0A9W6HL22</accession>
<dbReference type="InterPro" id="IPR036388">
    <property type="entry name" value="WH-like_DNA-bd_sf"/>
</dbReference>
<evidence type="ECO:0000256" key="5">
    <source>
        <dbReference type="ARBA" id="ARBA00023163"/>
    </source>
</evidence>
<dbReference type="SUPFAM" id="SSF53850">
    <property type="entry name" value="Periplasmic binding protein-like II"/>
    <property type="match status" value="1"/>
</dbReference>
<evidence type="ECO:0000256" key="1">
    <source>
        <dbReference type="ARBA" id="ARBA00009437"/>
    </source>
</evidence>
<dbReference type="Pfam" id="PF00126">
    <property type="entry name" value="HTH_1"/>
    <property type="match status" value="1"/>
</dbReference>
<reference evidence="7" key="1">
    <citation type="journal article" date="2014" name="Int. J. Syst. Evol. Microbiol.">
        <title>Complete genome sequence of Corynebacterium casei LMG S-19264T (=DSM 44701T), isolated from a smear-ripened cheese.</title>
        <authorList>
            <consortium name="US DOE Joint Genome Institute (JGI-PGF)"/>
            <person name="Walter F."/>
            <person name="Albersmeier A."/>
            <person name="Kalinowski J."/>
            <person name="Ruckert C."/>
        </authorList>
    </citation>
    <scope>NUCLEOTIDE SEQUENCE</scope>
    <source>
        <strain evidence="7">VKM Ac-1940</strain>
    </source>
</reference>
<dbReference type="PANTHER" id="PTHR30579">
    <property type="entry name" value="TRANSCRIPTIONAL REGULATOR"/>
    <property type="match status" value="1"/>
</dbReference>
<dbReference type="RefSeq" id="WP_204962972.1">
    <property type="nucleotide sequence ID" value="NZ_BAAAUR010000008.1"/>
</dbReference>
<gene>
    <name evidence="7" type="primary">iciA</name>
    <name evidence="7" type="ORF">GCM10017591_05440</name>
</gene>
<keyword evidence="4" id="KW-0010">Activator</keyword>
<evidence type="ECO:0000259" key="6">
    <source>
        <dbReference type="PROSITE" id="PS50931"/>
    </source>
</evidence>
<comment type="caution">
    <text evidence="7">The sequence shown here is derived from an EMBL/GenBank/DDBJ whole genome shotgun (WGS) entry which is preliminary data.</text>
</comment>
<dbReference type="Proteomes" id="UP001142291">
    <property type="component" value="Unassembled WGS sequence"/>
</dbReference>
<dbReference type="InterPro" id="IPR005119">
    <property type="entry name" value="LysR_subst-bd"/>
</dbReference>
<dbReference type="NCBIfam" id="TIGR03298">
    <property type="entry name" value="argP"/>
    <property type="match status" value="1"/>
</dbReference>
<dbReference type="Gene3D" id="3.40.190.290">
    <property type="match status" value="1"/>
</dbReference>
<comment type="similarity">
    <text evidence="1">Belongs to the LysR transcriptional regulatory family.</text>
</comment>
<dbReference type="SUPFAM" id="SSF46785">
    <property type="entry name" value="Winged helix' DNA-binding domain"/>
    <property type="match status" value="1"/>
</dbReference>
<proteinExistence type="inferred from homology"/>
<name>A0A9W6HL22_9MICO</name>
<dbReference type="GO" id="GO:0003700">
    <property type="term" value="F:DNA-binding transcription factor activity"/>
    <property type="evidence" value="ECO:0007669"/>
    <property type="project" value="InterPro"/>
</dbReference>
<evidence type="ECO:0000313" key="8">
    <source>
        <dbReference type="Proteomes" id="UP001142291"/>
    </source>
</evidence>
<reference evidence="7" key="2">
    <citation type="submission" date="2023-01" db="EMBL/GenBank/DDBJ databases">
        <authorList>
            <person name="Sun Q."/>
            <person name="Evtushenko L."/>
        </authorList>
    </citation>
    <scope>NUCLEOTIDE SEQUENCE</scope>
    <source>
        <strain evidence="7">VKM Ac-1940</strain>
    </source>
</reference>
<dbReference type="PRINTS" id="PR00039">
    <property type="entry name" value="HTHLYSR"/>
</dbReference>
<dbReference type="Pfam" id="PF03466">
    <property type="entry name" value="LysR_substrate"/>
    <property type="match status" value="1"/>
</dbReference>
<dbReference type="Gene3D" id="1.10.10.10">
    <property type="entry name" value="Winged helix-like DNA-binding domain superfamily/Winged helix DNA-binding domain"/>
    <property type="match status" value="1"/>
</dbReference>
<dbReference type="InterPro" id="IPR017685">
    <property type="entry name" value="ArgP"/>
</dbReference>